<reference evidence="1 2" key="1">
    <citation type="submission" date="2015-01" db="EMBL/GenBank/DDBJ databases">
        <authorList>
            <person name="Xiang T."/>
            <person name="Song Y."/>
            <person name="Huang L."/>
            <person name="Wang B."/>
            <person name="Wu P."/>
        </authorList>
    </citation>
    <scope>NUCLEOTIDE SEQUENCE [LARGE SCALE GENOMIC DNA]</scope>
    <source>
        <strain evidence="1 2">CcD93</strain>
    </source>
</reference>
<proteinExistence type="predicted"/>
<dbReference type="EMBL" id="CDOL01000283">
    <property type="protein sequence ID" value="CEN54422.1"/>
    <property type="molecule type" value="Genomic_DNA"/>
</dbReference>
<protein>
    <submittedName>
        <fullName evidence="1">Uncharacterized protein</fullName>
    </submittedName>
</protein>
<name>A0A0B7IWD6_9FLAO</name>
<sequence>MGLFSLLALSFRKKNGRTTFAFMEIVKFSADSTYQRIAASHIDENFMLTEAEETIKTRLRHIHALRLNKKYSKHQAISIHIRDMNVSQATAYRDYSWAMQIYGELDKTDKQAEKMFLAENYWNLYQMALKNNDIEQARKCLDSYKSLFNFDKDEEVIDPNKIQAHEYHIHLSRMSSKVLRKVLADGVIDLNNVTAEDVDYEEINDVDSHE</sequence>
<evidence type="ECO:0000313" key="1">
    <source>
        <dbReference type="EMBL" id="CEN54422.1"/>
    </source>
</evidence>
<gene>
    <name evidence="1" type="ORF">CCAND93_90006</name>
</gene>
<dbReference type="Proteomes" id="UP000038200">
    <property type="component" value="Unassembled WGS sequence"/>
</dbReference>
<dbReference type="AlphaFoldDB" id="A0A0B7IWD6"/>
<organism evidence="1 2">
    <name type="scientific">Capnocytophaga canis</name>
    <dbReference type="NCBI Taxonomy" id="1848903"/>
    <lineage>
        <taxon>Bacteria</taxon>
        <taxon>Pseudomonadati</taxon>
        <taxon>Bacteroidota</taxon>
        <taxon>Flavobacteriia</taxon>
        <taxon>Flavobacteriales</taxon>
        <taxon>Flavobacteriaceae</taxon>
        <taxon>Capnocytophaga</taxon>
    </lineage>
</organism>
<accession>A0A0B7IWD6</accession>
<evidence type="ECO:0000313" key="2">
    <source>
        <dbReference type="Proteomes" id="UP000038200"/>
    </source>
</evidence>